<reference evidence="4 5" key="1">
    <citation type="submission" date="2015-04" db="EMBL/GenBank/DDBJ databases">
        <title>Complete genome sequence of Schizopora paradoxa KUC8140, a cosmopolitan wood degrader in East Asia.</title>
        <authorList>
            <consortium name="DOE Joint Genome Institute"/>
            <person name="Min B."/>
            <person name="Park H."/>
            <person name="Jang Y."/>
            <person name="Kim J.-J."/>
            <person name="Kim K.H."/>
            <person name="Pangilinan J."/>
            <person name="Lipzen A."/>
            <person name="Riley R."/>
            <person name="Grigoriev I.V."/>
            <person name="Spatafora J.W."/>
            <person name="Choi I.-G."/>
        </authorList>
    </citation>
    <scope>NUCLEOTIDE SEQUENCE [LARGE SCALE GENOMIC DNA]</scope>
    <source>
        <strain evidence="4 5">KUC8140</strain>
    </source>
</reference>
<evidence type="ECO:0000259" key="3">
    <source>
        <dbReference type="Pfam" id="PF02839"/>
    </source>
</evidence>
<organism evidence="4 5">
    <name type="scientific">Schizopora paradoxa</name>
    <dbReference type="NCBI Taxonomy" id="27342"/>
    <lineage>
        <taxon>Eukaryota</taxon>
        <taxon>Fungi</taxon>
        <taxon>Dikarya</taxon>
        <taxon>Basidiomycota</taxon>
        <taxon>Agaricomycotina</taxon>
        <taxon>Agaricomycetes</taxon>
        <taxon>Hymenochaetales</taxon>
        <taxon>Schizoporaceae</taxon>
        <taxon>Schizopora</taxon>
    </lineage>
</organism>
<evidence type="ECO:0000313" key="5">
    <source>
        <dbReference type="Proteomes" id="UP000053477"/>
    </source>
</evidence>
<dbReference type="Pfam" id="PF02839">
    <property type="entry name" value="CBM_5_12"/>
    <property type="match status" value="1"/>
</dbReference>
<proteinExistence type="predicted"/>
<dbReference type="Gene3D" id="2.10.10.20">
    <property type="entry name" value="Carbohydrate-binding module superfamily 5/12"/>
    <property type="match status" value="1"/>
</dbReference>
<dbReference type="PANTHER" id="PTHR31649:SF1">
    <property type="entry name" value="FARNESOIC ACID O-METHYL TRANSFERASE DOMAIN-CONTAINING PROTEIN"/>
    <property type="match status" value="1"/>
</dbReference>
<dbReference type="SUPFAM" id="SSF51055">
    <property type="entry name" value="Carbohydrate binding domain"/>
    <property type="match status" value="1"/>
</dbReference>
<dbReference type="Proteomes" id="UP000053477">
    <property type="component" value="Unassembled WGS sequence"/>
</dbReference>
<accession>A0A0H2S7X4</accession>
<evidence type="ECO:0000256" key="1">
    <source>
        <dbReference type="ARBA" id="ARBA00022801"/>
    </source>
</evidence>
<evidence type="ECO:0000313" key="4">
    <source>
        <dbReference type="EMBL" id="KLO20370.1"/>
    </source>
</evidence>
<dbReference type="InterPro" id="IPR006616">
    <property type="entry name" value="DM9_repeat"/>
</dbReference>
<keyword evidence="1" id="KW-0378">Hydrolase</keyword>
<feature type="compositionally biased region" description="Pro residues" evidence="2">
    <location>
        <begin position="82"/>
        <end position="95"/>
    </location>
</feature>
<dbReference type="CDD" id="cd12214">
    <property type="entry name" value="ChiA1_BD"/>
    <property type="match status" value="1"/>
</dbReference>
<dbReference type="InterPro" id="IPR036573">
    <property type="entry name" value="CBM_sf_5/12"/>
</dbReference>
<dbReference type="OrthoDB" id="2142040at2759"/>
<protein>
    <recommendedName>
        <fullName evidence="3">Chitin-binding type-3 domain-containing protein</fullName>
    </recommendedName>
</protein>
<feature type="domain" description="Chitin-binding type-3" evidence="3">
    <location>
        <begin position="8"/>
        <end position="48"/>
    </location>
</feature>
<dbReference type="GO" id="GO:0005975">
    <property type="term" value="P:carbohydrate metabolic process"/>
    <property type="evidence" value="ECO:0007669"/>
    <property type="project" value="InterPro"/>
</dbReference>
<dbReference type="InParanoid" id="A0A0H2S7X4"/>
<dbReference type="STRING" id="27342.A0A0H2S7X4"/>
<dbReference type="GO" id="GO:0005576">
    <property type="term" value="C:extracellular region"/>
    <property type="evidence" value="ECO:0007669"/>
    <property type="project" value="InterPro"/>
</dbReference>
<dbReference type="Pfam" id="PF11901">
    <property type="entry name" value="DM9"/>
    <property type="match status" value="1"/>
</dbReference>
<sequence length="337" mass="37506">MVCNRGCWEPGVQYNLGDQVDFEGHKYNIIQPHRSQSDWCPSVTPALWGRVQDQCKPVGEHSYCAPDQQEKPPTYQGYQHDGPPPQQDAPKPAPAMPYTAPGGVQVEQHETEKKWYDLDNPKKDLLLGGGLALGLGLLGAGGFYAHEKHKKANEEEQHAQAWELQNWVVSSRQRTEDFFRNGPRAPTTWILSEALPQHKELERDFIAAGEEQGVRLFIIRAPHEGGIQLGKYKAGDRHGTIGYAHDEIQVNTFEVLIGSHQAVRWVPAKGKLEMSELNGARPVEGGREGNGTPLFIARGKYKGDIIPGKASSSLSGAFVPYDDDEKEIKEYEVLCYA</sequence>
<dbReference type="InterPro" id="IPR003610">
    <property type="entry name" value="CBM5/12"/>
</dbReference>
<dbReference type="PANTHER" id="PTHR31649">
    <property type="entry name" value="AGAP009604-PA"/>
    <property type="match status" value="1"/>
</dbReference>
<name>A0A0H2S7X4_9AGAM</name>
<dbReference type="AlphaFoldDB" id="A0A0H2S7X4"/>
<dbReference type="GO" id="GO:0030246">
    <property type="term" value="F:carbohydrate binding"/>
    <property type="evidence" value="ECO:0007669"/>
    <property type="project" value="InterPro"/>
</dbReference>
<feature type="region of interest" description="Disordered" evidence="2">
    <location>
        <begin position="62"/>
        <end position="109"/>
    </location>
</feature>
<dbReference type="EMBL" id="KQ085882">
    <property type="protein sequence ID" value="KLO20370.1"/>
    <property type="molecule type" value="Genomic_DNA"/>
</dbReference>
<evidence type="ECO:0000256" key="2">
    <source>
        <dbReference type="SAM" id="MobiDB-lite"/>
    </source>
</evidence>
<gene>
    <name evidence="4" type="ORF">SCHPADRAFT_923549</name>
</gene>
<keyword evidence="5" id="KW-1185">Reference proteome</keyword>
<dbReference type="GO" id="GO:0004553">
    <property type="term" value="F:hydrolase activity, hydrolyzing O-glycosyl compounds"/>
    <property type="evidence" value="ECO:0007669"/>
    <property type="project" value="InterPro"/>
</dbReference>
<dbReference type="SMART" id="SM00696">
    <property type="entry name" value="DM9"/>
    <property type="match status" value="2"/>
</dbReference>